<dbReference type="InterPro" id="IPR038765">
    <property type="entry name" value="Papain-like_cys_pep_sf"/>
</dbReference>
<organism evidence="2 3">
    <name type="scientific">Terasakiispira papahanaumokuakeensis</name>
    <dbReference type="NCBI Taxonomy" id="197479"/>
    <lineage>
        <taxon>Bacteria</taxon>
        <taxon>Pseudomonadati</taxon>
        <taxon>Pseudomonadota</taxon>
        <taxon>Gammaproteobacteria</taxon>
        <taxon>Oceanospirillales</taxon>
        <taxon>Terasakiispira</taxon>
    </lineage>
</organism>
<gene>
    <name evidence="2" type="ORF">BFW38_05260</name>
</gene>
<name>A0A1E2VED4_9GAMM</name>
<dbReference type="PANTHER" id="PTHR33490:SF3">
    <property type="entry name" value="CONSERVED INTEGRAL MEMBRANE PROTEIN"/>
    <property type="match status" value="1"/>
</dbReference>
<dbReference type="OrthoDB" id="5296450at2"/>
<dbReference type="InterPro" id="IPR002931">
    <property type="entry name" value="Transglutaminase-like"/>
</dbReference>
<proteinExistence type="predicted"/>
<feature type="domain" description="Transglutaminase-like" evidence="1">
    <location>
        <begin position="80"/>
        <end position="146"/>
    </location>
</feature>
<accession>A0A1E2VED4</accession>
<evidence type="ECO:0000313" key="2">
    <source>
        <dbReference type="EMBL" id="ODC05206.1"/>
    </source>
</evidence>
<dbReference type="EMBL" id="MDTQ01000001">
    <property type="protein sequence ID" value="ODC05206.1"/>
    <property type="molecule type" value="Genomic_DNA"/>
</dbReference>
<dbReference type="SUPFAM" id="SSF54001">
    <property type="entry name" value="Cysteine proteinases"/>
    <property type="match status" value="1"/>
</dbReference>
<dbReference type="Proteomes" id="UP000094291">
    <property type="component" value="Unassembled WGS sequence"/>
</dbReference>
<comment type="caution">
    <text evidence="2">The sequence shown here is derived from an EMBL/GenBank/DDBJ whole genome shotgun (WGS) entry which is preliminary data.</text>
</comment>
<sequence length="210" mass="23160">MNLNERDSQTENSALVAACLQPSVWIDWQDPKVFSCAQSLSVGVGDPLALVQRCYEFVRDEIPHSVDAQLTPITCRASDVLRHGTGFCFAKSHLLAALLRAHQIPTGLCYQRLRFNENEADSPLSLHGLNAVYLPEYGWYRLDPRGNKPSVNAQFVPPVEQLAFSLQHPGEADIPGIWPDPLPGVVTLLTRHCSVDSVIKALPEVEVPAL</sequence>
<dbReference type="AlphaFoldDB" id="A0A1E2VED4"/>
<dbReference type="SMART" id="SM00460">
    <property type="entry name" value="TGc"/>
    <property type="match status" value="1"/>
</dbReference>
<evidence type="ECO:0000259" key="1">
    <source>
        <dbReference type="SMART" id="SM00460"/>
    </source>
</evidence>
<protein>
    <submittedName>
        <fullName evidence="2">Cro/Cl family transcriptional regulator</fullName>
    </submittedName>
</protein>
<dbReference type="Pfam" id="PF01841">
    <property type="entry name" value="Transglut_core"/>
    <property type="match status" value="1"/>
</dbReference>
<dbReference type="Gene3D" id="3.10.620.30">
    <property type="match status" value="1"/>
</dbReference>
<reference evidence="2 3" key="1">
    <citation type="submission" date="2016-08" db="EMBL/GenBank/DDBJ databases">
        <authorList>
            <person name="Seilhamer J.J."/>
        </authorList>
    </citation>
    <scope>NUCLEOTIDE SEQUENCE [LARGE SCALE GENOMIC DNA]</scope>
    <source>
        <strain evidence="2 3">PH27A</strain>
    </source>
</reference>
<dbReference type="STRING" id="197479.BFW38_05260"/>
<dbReference type="PANTHER" id="PTHR33490">
    <property type="entry name" value="BLR5614 PROTEIN-RELATED"/>
    <property type="match status" value="1"/>
</dbReference>
<evidence type="ECO:0000313" key="3">
    <source>
        <dbReference type="Proteomes" id="UP000094291"/>
    </source>
</evidence>
<keyword evidence="3" id="KW-1185">Reference proteome</keyword>